<dbReference type="SUPFAM" id="SSF46785">
    <property type="entry name" value="Winged helix' DNA-binding domain"/>
    <property type="match status" value="1"/>
</dbReference>
<evidence type="ECO:0000256" key="4">
    <source>
        <dbReference type="ARBA" id="ARBA00022737"/>
    </source>
</evidence>
<keyword evidence="2 5" id="KW-0813">Transport</keyword>
<keyword evidence="3 5" id="KW-0500">Molybdenum</keyword>
<dbReference type="InterPro" id="IPR016462">
    <property type="entry name" value="ModE"/>
</dbReference>
<dbReference type="Pfam" id="PF03459">
    <property type="entry name" value="TOBE"/>
    <property type="match status" value="2"/>
</dbReference>
<dbReference type="InterPro" id="IPR008995">
    <property type="entry name" value="Mo/tungstate-bd_C_term_dom"/>
</dbReference>
<reference evidence="7 9" key="1">
    <citation type="submission" date="2019-04" db="EMBL/GenBank/DDBJ databases">
        <title>Geobacter oryzae sp. nov., ferric-reducing bacteria isolated from paddy soil.</title>
        <authorList>
            <person name="Xu Z."/>
            <person name="Masuda Y."/>
            <person name="Itoh H."/>
            <person name="Senoo K."/>
        </authorList>
    </citation>
    <scope>NUCLEOTIDE SEQUENCE [LARGE SCALE GENOMIC DNA]</scope>
    <source>
        <strain evidence="7 9">Red111</strain>
    </source>
</reference>
<dbReference type="Gene3D" id="2.40.50.100">
    <property type="match status" value="2"/>
</dbReference>
<dbReference type="SUPFAM" id="SSF50331">
    <property type="entry name" value="MOP-like"/>
    <property type="match status" value="2"/>
</dbReference>
<dbReference type="NCBIfam" id="TIGR00638">
    <property type="entry name" value="Mop"/>
    <property type="match status" value="2"/>
</dbReference>
<comment type="caution">
    <text evidence="7">The sequence shown here is derived from an EMBL/GenBank/DDBJ whole genome shotgun (WGS) entry which is preliminary data.</text>
</comment>
<dbReference type="GO" id="GO:0003700">
    <property type="term" value="F:DNA-binding transcription factor activity"/>
    <property type="evidence" value="ECO:0007669"/>
    <property type="project" value="InterPro"/>
</dbReference>
<name>A0A4S1CBM1_9BACT</name>
<keyword evidence="4" id="KW-0677">Repeat</keyword>
<evidence type="ECO:0000313" key="9">
    <source>
        <dbReference type="Proteomes" id="UP000306416"/>
    </source>
</evidence>
<keyword evidence="9" id="KW-1185">Reference proteome</keyword>
<dbReference type="InterPro" id="IPR036388">
    <property type="entry name" value="WH-like_DNA-bd_sf"/>
</dbReference>
<dbReference type="PANTHER" id="PTHR30432">
    <property type="entry name" value="TRANSCRIPTIONAL REGULATOR MODE"/>
    <property type="match status" value="1"/>
</dbReference>
<dbReference type="PIRSF" id="PIRSF005763">
    <property type="entry name" value="Txn_reg_ModE"/>
    <property type="match status" value="1"/>
</dbReference>
<accession>A0A4S1CBM1</accession>
<dbReference type="InterPro" id="IPR004606">
    <property type="entry name" value="Mop_domain"/>
</dbReference>
<dbReference type="Gene3D" id="1.10.10.10">
    <property type="entry name" value="Winged helix-like DNA-binding domain superfamily/Winged helix DNA-binding domain"/>
    <property type="match status" value="1"/>
</dbReference>
<comment type="similarity">
    <text evidence="1 5">Belongs to the ModE family.</text>
</comment>
<feature type="domain" description="Mop" evidence="6">
    <location>
        <begin position="203"/>
        <end position="269"/>
    </location>
</feature>
<evidence type="ECO:0000259" key="6">
    <source>
        <dbReference type="PROSITE" id="PS51866"/>
    </source>
</evidence>
<dbReference type="GO" id="GO:0015689">
    <property type="term" value="P:molybdate ion transport"/>
    <property type="evidence" value="ECO:0007669"/>
    <property type="project" value="UniProtKB-UniRule"/>
</dbReference>
<evidence type="ECO:0000313" key="7">
    <source>
        <dbReference type="EMBL" id="TGU70533.1"/>
    </source>
</evidence>
<dbReference type="PANTHER" id="PTHR30432:SF1">
    <property type="entry name" value="DNA-BINDING TRANSCRIPTIONAL DUAL REGULATOR MODE"/>
    <property type="match status" value="1"/>
</dbReference>
<gene>
    <name evidence="8" type="ORF">E4633_11755</name>
    <name evidence="7" type="ORF">E4633_16145</name>
</gene>
<protein>
    <submittedName>
        <fullName evidence="7">LysR family transcriptional regulator</fullName>
    </submittedName>
</protein>
<evidence type="ECO:0000256" key="5">
    <source>
        <dbReference type="PIRNR" id="PIRNR005763"/>
    </source>
</evidence>
<dbReference type="PROSITE" id="PS51866">
    <property type="entry name" value="MOP"/>
    <property type="match status" value="2"/>
</dbReference>
<dbReference type="Pfam" id="PF00126">
    <property type="entry name" value="HTH_1"/>
    <property type="match status" value="1"/>
</dbReference>
<evidence type="ECO:0000256" key="3">
    <source>
        <dbReference type="ARBA" id="ARBA00022505"/>
    </source>
</evidence>
<dbReference type="NCBIfam" id="TIGR00637">
    <property type="entry name" value="ModE_repress"/>
    <property type="match status" value="1"/>
</dbReference>
<dbReference type="Proteomes" id="UP000306416">
    <property type="component" value="Unassembled WGS sequence"/>
</dbReference>
<dbReference type="GO" id="GO:0030151">
    <property type="term" value="F:molybdenum ion binding"/>
    <property type="evidence" value="ECO:0007669"/>
    <property type="project" value="UniProtKB-UniRule"/>
</dbReference>
<evidence type="ECO:0000256" key="2">
    <source>
        <dbReference type="ARBA" id="ARBA00022448"/>
    </source>
</evidence>
<dbReference type="InterPro" id="IPR036390">
    <property type="entry name" value="WH_DNA-bd_sf"/>
</dbReference>
<sequence>MSQGAKHGIELEGALWFHKDDQKFLGLDRIKLLEKIDELGSITKAAKAVGISYKNAWDLVNMINNLAEKPLVERVTGGRGGGGTTLTPYGKEVVKQYGVLQEEHRKFLENLEGRLGDTASLYQLLRRISMKVSARNVLSGTITSITRGPVNAEVILTLTGGAPLVAVITNGAVDNLALREGGSAYAIIKASSVMVGTDLHDAKISARNVMCGTVVKVIEGAVSTEIDVEVGGGNTISAVITHESGTTLGLKVGGHACTLFKASSVILGVS</sequence>
<dbReference type="RefSeq" id="WP_135870419.1">
    <property type="nucleotide sequence ID" value="NZ_SRSC01000002.1"/>
</dbReference>
<proteinExistence type="inferred from homology"/>
<evidence type="ECO:0000256" key="1">
    <source>
        <dbReference type="ARBA" id="ARBA00008110"/>
    </source>
</evidence>
<organism evidence="7 9">
    <name type="scientific">Geomonas terrae</name>
    <dbReference type="NCBI Taxonomy" id="2562681"/>
    <lineage>
        <taxon>Bacteria</taxon>
        <taxon>Pseudomonadati</taxon>
        <taxon>Thermodesulfobacteriota</taxon>
        <taxon>Desulfuromonadia</taxon>
        <taxon>Geobacterales</taxon>
        <taxon>Geobacteraceae</taxon>
        <taxon>Geomonas</taxon>
    </lineage>
</organism>
<dbReference type="InterPro" id="IPR051815">
    <property type="entry name" value="Molybdate_resp_trans_reg"/>
</dbReference>
<dbReference type="InterPro" id="IPR000847">
    <property type="entry name" value="LysR_HTH_N"/>
</dbReference>
<feature type="domain" description="Mop" evidence="6">
    <location>
        <begin position="131"/>
        <end position="197"/>
    </location>
</feature>
<evidence type="ECO:0000313" key="8">
    <source>
        <dbReference type="EMBL" id="TGU72953.1"/>
    </source>
</evidence>
<dbReference type="EMBL" id="SRSC01000004">
    <property type="protein sequence ID" value="TGU70533.1"/>
    <property type="molecule type" value="Genomic_DNA"/>
</dbReference>
<dbReference type="InterPro" id="IPR005116">
    <property type="entry name" value="Transp-assoc_OB_typ1"/>
</dbReference>
<dbReference type="AlphaFoldDB" id="A0A4S1CBM1"/>
<dbReference type="InterPro" id="IPR003725">
    <property type="entry name" value="ModE-bd_N"/>
</dbReference>
<dbReference type="EMBL" id="SRSC01000002">
    <property type="protein sequence ID" value="TGU72953.1"/>
    <property type="molecule type" value="Genomic_DNA"/>
</dbReference>